<dbReference type="EMBL" id="QUZT01000001">
    <property type="protein sequence ID" value="TFY95891.1"/>
    <property type="molecule type" value="Genomic_DNA"/>
</dbReference>
<evidence type="ECO:0000256" key="1">
    <source>
        <dbReference type="ARBA" id="ARBA00006594"/>
    </source>
</evidence>
<dbReference type="RefSeq" id="WP_135306720.1">
    <property type="nucleotide sequence ID" value="NZ_QUZT01000001.1"/>
</dbReference>
<dbReference type="SUPFAM" id="SSF53335">
    <property type="entry name" value="S-adenosyl-L-methionine-dependent methyltransferases"/>
    <property type="match status" value="1"/>
</dbReference>
<dbReference type="Gene3D" id="1.10.1020.10">
    <property type="entry name" value="Adenine-specific Methyltransferase, Domain 2"/>
    <property type="match status" value="1"/>
</dbReference>
<dbReference type="InterPro" id="IPR029063">
    <property type="entry name" value="SAM-dependent_MTases_sf"/>
</dbReference>
<comment type="catalytic activity">
    <reaction evidence="6">
        <text>a 2'-deoxyadenosine in DNA + S-adenosyl-L-methionine = an N(6)-methyl-2'-deoxyadenosine in DNA + S-adenosyl-L-homocysteine + H(+)</text>
        <dbReference type="Rhea" id="RHEA:15197"/>
        <dbReference type="Rhea" id="RHEA-COMP:12418"/>
        <dbReference type="Rhea" id="RHEA-COMP:12419"/>
        <dbReference type="ChEBI" id="CHEBI:15378"/>
        <dbReference type="ChEBI" id="CHEBI:57856"/>
        <dbReference type="ChEBI" id="CHEBI:59789"/>
        <dbReference type="ChEBI" id="CHEBI:90615"/>
        <dbReference type="ChEBI" id="CHEBI:90616"/>
        <dbReference type="EC" id="2.1.1.72"/>
    </reaction>
</comment>
<dbReference type="Gene3D" id="3.40.50.150">
    <property type="entry name" value="Vaccinia Virus protein VP39"/>
    <property type="match status" value="1"/>
</dbReference>
<keyword evidence="4" id="KW-0808">Transferase</keyword>
<feature type="binding site" evidence="7">
    <location>
        <position position="176"/>
    </location>
    <ligand>
        <name>S-adenosyl-L-methionine</name>
        <dbReference type="ChEBI" id="CHEBI:59789"/>
    </ligand>
</feature>
<feature type="binding site" evidence="7">
    <location>
        <position position="8"/>
    </location>
    <ligand>
        <name>S-adenosyl-L-methionine</name>
        <dbReference type="ChEBI" id="CHEBI:59789"/>
    </ligand>
</feature>
<dbReference type="GO" id="GO:0009307">
    <property type="term" value="P:DNA restriction-modification system"/>
    <property type="evidence" value="ECO:0007669"/>
    <property type="project" value="InterPro"/>
</dbReference>
<proteinExistence type="inferred from homology"/>
<dbReference type="Pfam" id="PF02086">
    <property type="entry name" value="MethyltransfD12"/>
    <property type="match status" value="1"/>
</dbReference>
<keyword evidence="5" id="KW-0949">S-adenosyl-L-methionine</keyword>
<dbReference type="GO" id="GO:0032259">
    <property type="term" value="P:methylation"/>
    <property type="evidence" value="ECO:0007669"/>
    <property type="project" value="UniProtKB-KW"/>
</dbReference>
<sequence>MSTPIIPWMGGKRRLADRLIPLFPPHECYVEVFAGGAALYFMRPQAAPVEVLNDINGDLVTLYRVVQNHLEEFVRQFKWALSSRQVFEWQKMTRPETLTDIQRAARFFYLQHHAFAGKVTGQTFGTATTGPAINLLRIEENLSAAWQRLSGTYVENLPWLDCAERYDRAHTFHYMDPPYWQTAGYGVDFSFENYERMADFMRRCKGRVMVSINDHPDIRRVFEGFHFETVDIRYSTANQRQGKADLSGELVIMNWEPAALGGLF</sequence>
<dbReference type="InterPro" id="IPR012327">
    <property type="entry name" value="MeTrfase_D12"/>
</dbReference>
<evidence type="ECO:0000313" key="8">
    <source>
        <dbReference type="EMBL" id="TFY95891.1"/>
    </source>
</evidence>
<dbReference type="PRINTS" id="PR00505">
    <property type="entry name" value="D12N6MTFRASE"/>
</dbReference>
<dbReference type="GO" id="GO:0006298">
    <property type="term" value="P:mismatch repair"/>
    <property type="evidence" value="ECO:0007669"/>
    <property type="project" value="TreeGrafter"/>
</dbReference>
<feature type="binding site" evidence="7">
    <location>
        <position position="12"/>
    </location>
    <ligand>
        <name>S-adenosyl-L-methionine</name>
        <dbReference type="ChEBI" id="CHEBI:59789"/>
    </ligand>
</feature>
<feature type="binding site" evidence="7">
    <location>
        <position position="54"/>
    </location>
    <ligand>
        <name>S-adenosyl-L-methionine</name>
        <dbReference type="ChEBI" id="CHEBI:59789"/>
    </ligand>
</feature>
<dbReference type="EC" id="2.1.1.72" evidence="2"/>
<evidence type="ECO:0000313" key="9">
    <source>
        <dbReference type="Proteomes" id="UP000297734"/>
    </source>
</evidence>
<accession>A0A4Z0BB31</accession>
<dbReference type="PANTHER" id="PTHR30481:SF4">
    <property type="entry name" value="SITE-SPECIFIC DNA-METHYLTRANSFERASE (ADENINE-SPECIFIC)"/>
    <property type="match status" value="1"/>
</dbReference>
<dbReference type="PANTHER" id="PTHR30481">
    <property type="entry name" value="DNA ADENINE METHYLASE"/>
    <property type="match status" value="1"/>
</dbReference>
<dbReference type="GO" id="GO:1904047">
    <property type="term" value="F:S-adenosyl-L-methionine binding"/>
    <property type="evidence" value="ECO:0007669"/>
    <property type="project" value="TreeGrafter"/>
</dbReference>
<comment type="similarity">
    <text evidence="1">Belongs to the N(4)/N(6)-methyltransferase family.</text>
</comment>
<keyword evidence="3 8" id="KW-0489">Methyltransferase</keyword>
<comment type="caution">
    <text evidence="8">The sequence shown here is derived from an EMBL/GenBank/DDBJ whole genome shotgun (WGS) entry which is preliminary data.</text>
</comment>
<organism evidence="8 9">
    <name type="scientific">Pseudomonas nabeulensis</name>
    <dbReference type="NCBI Taxonomy" id="2293833"/>
    <lineage>
        <taxon>Bacteria</taxon>
        <taxon>Pseudomonadati</taxon>
        <taxon>Pseudomonadota</taxon>
        <taxon>Gammaproteobacteria</taxon>
        <taxon>Pseudomonadales</taxon>
        <taxon>Pseudomonadaceae</taxon>
        <taxon>Pseudomonas</taxon>
    </lineage>
</organism>
<evidence type="ECO:0000256" key="6">
    <source>
        <dbReference type="ARBA" id="ARBA00047942"/>
    </source>
</evidence>
<keyword evidence="9" id="KW-1185">Reference proteome</keyword>
<dbReference type="InterPro" id="IPR023095">
    <property type="entry name" value="Ade_MeTrfase_dom_2"/>
</dbReference>
<dbReference type="Proteomes" id="UP000297734">
    <property type="component" value="Unassembled WGS sequence"/>
</dbReference>
<name>A0A4Z0BB31_9PSED</name>
<dbReference type="GO" id="GO:0009007">
    <property type="term" value="F:site-specific DNA-methyltransferase (adenine-specific) activity"/>
    <property type="evidence" value="ECO:0007669"/>
    <property type="project" value="UniProtKB-EC"/>
</dbReference>
<gene>
    <name evidence="8" type="ORF">DYL61_00245</name>
</gene>
<evidence type="ECO:0000256" key="5">
    <source>
        <dbReference type="ARBA" id="ARBA00022691"/>
    </source>
</evidence>
<evidence type="ECO:0000256" key="2">
    <source>
        <dbReference type="ARBA" id="ARBA00011900"/>
    </source>
</evidence>
<dbReference type="PIRSF" id="PIRSF000398">
    <property type="entry name" value="M_m6A_EcoRV"/>
    <property type="match status" value="1"/>
</dbReference>
<dbReference type="AlphaFoldDB" id="A0A4Z0BB31"/>
<evidence type="ECO:0000256" key="7">
    <source>
        <dbReference type="PIRSR" id="PIRSR000398-1"/>
    </source>
</evidence>
<evidence type="ECO:0000256" key="4">
    <source>
        <dbReference type="ARBA" id="ARBA00022679"/>
    </source>
</evidence>
<dbReference type="GO" id="GO:0043565">
    <property type="term" value="F:sequence-specific DNA binding"/>
    <property type="evidence" value="ECO:0007669"/>
    <property type="project" value="TreeGrafter"/>
</dbReference>
<evidence type="ECO:0000256" key="3">
    <source>
        <dbReference type="ARBA" id="ARBA00022603"/>
    </source>
</evidence>
<dbReference type="OrthoDB" id="9805629at2"/>
<protein>
    <recommendedName>
        <fullName evidence="2">site-specific DNA-methyltransferase (adenine-specific)</fullName>
        <ecNumber evidence="2">2.1.1.72</ecNumber>
    </recommendedName>
</protein>
<reference evidence="8 9" key="1">
    <citation type="journal article" date="2019" name="Syst. Appl. Microbiol.">
        <title>New species of pathogenic Pseudomonas isolated from citrus in Tunisia: Proposal of Pseudomonas kairouanensis sp. nov. and Pseudomonas nabeulensis sp. nov.</title>
        <authorList>
            <person name="Oueslati M."/>
            <person name="Mulet M."/>
            <person name="Gomila M."/>
            <person name="Berge O."/>
            <person name="Hajlaoui M.R."/>
            <person name="Lalucat J."/>
            <person name="Sadfi-Zouaoui N."/>
            <person name="Garcia-Valdes E."/>
        </authorList>
    </citation>
    <scope>NUCLEOTIDE SEQUENCE [LARGE SCALE GENOMIC DNA]</scope>
    <source>
        <strain evidence="8 9">E10B</strain>
    </source>
</reference>
<dbReference type="InterPro" id="IPR012263">
    <property type="entry name" value="M_m6A_EcoRV"/>
</dbReference>